<dbReference type="Pfam" id="PF00702">
    <property type="entry name" value="Hydrolase"/>
    <property type="match status" value="1"/>
</dbReference>
<dbReference type="PANTHER" id="PTHR43481:SF4">
    <property type="entry name" value="GLYCEROL-1-PHOSPHATE PHOSPHOHYDROLASE 1-RELATED"/>
    <property type="match status" value="1"/>
</dbReference>
<gene>
    <name evidence="1" type="ORF">R2X38_12255</name>
</gene>
<dbReference type="InterPro" id="IPR006439">
    <property type="entry name" value="HAD-SF_hydro_IA"/>
</dbReference>
<proteinExistence type="predicted"/>
<dbReference type="NCBIfam" id="TIGR01509">
    <property type="entry name" value="HAD-SF-IA-v3"/>
    <property type="match status" value="1"/>
</dbReference>
<dbReference type="SFLD" id="SFLDS00003">
    <property type="entry name" value="Haloacid_Dehalogenase"/>
    <property type="match status" value="1"/>
</dbReference>
<dbReference type="EMBL" id="JAWJZI010000004">
    <property type="protein sequence ID" value="MDV5169765.1"/>
    <property type="molecule type" value="Genomic_DNA"/>
</dbReference>
<dbReference type="InterPro" id="IPR023214">
    <property type="entry name" value="HAD_sf"/>
</dbReference>
<name>A0ABU3ZI74_9GAMM</name>
<accession>A0ABU3ZI74</accession>
<protein>
    <submittedName>
        <fullName evidence="1">HAD-IA family hydrolase</fullName>
    </submittedName>
</protein>
<dbReference type="SFLD" id="SFLDG01135">
    <property type="entry name" value="C1.5.6:_HAD__Beta-PGM__Phospha"/>
    <property type="match status" value="1"/>
</dbReference>
<keyword evidence="2" id="KW-1185">Reference proteome</keyword>
<dbReference type="InterPro" id="IPR036412">
    <property type="entry name" value="HAD-like_sf"/>
</dbReference>
<sequence length="219" mass="23501">MANVPFKGLLFDLDGTLVDSIPAVTRAWSQWAQIKGLDPEHVLSVIHGRPAMESISELLEDASQAEVVREFQWLEDYESTDTKGTKALPGSVALLNALNEKQVPWAIVTSGTLPVANARIKAAGLPLPKVLVTPEKLTNGKPHPEPYLTGAKELGLSADQCICFEDTQAGLLSGKSANAVAIGILSHASKAELPAADYHIRSMAELELDISPTKMMLHC</sequence>
<dbReference type="InterPro" id="IPR051806">
    <property type="entry name" value="HAD-like_SPP"/>
</dbReference>
<dbReference type="SFLD" id="SFLDG01129">
    <property type="entry name" value="C1.5:_HAD__Beta-PGM__Phosphata"/>
    <property type="match status" value="1"/>
</dbReference>
<evidence type="ECO:0000313" key="2">
    <source>
        <dbReference type="Proteomes" id="UP001186452"/>
    </source>
</evidence>
<dbReference type="GO" id="GO:0016787">
    <property type="term" value="F:hydrolase activity"/>
    <property type="evidence" value="ECO:0007669"/>
    <property type="project" value="UniProtKB-KW"/>
</dbReference>
<organism evidence="1 2">
    <name type="scientific">Photobacterium rosenbergii</name>
    <dbReference type="NCBI Taxonomy" id="294936"/>
    <lineage>
        <taxon>Bacteria</taxon>
        <taxon>Pseudomonadati</taxon>
        <taxon>Pseudomonadota</taxon>
        <taxon>Gammaproteobacteria</taxon>
        <taxon>Vibrionales</taxon>
        <taxon>Vibrionaceae</taxon>
        <taxon>Photobacterium</taxon>
    </lineage>
</organism>
<dbReference type="SUPFAM" id="SSF56784">
    <property type="entry name" value="HAD-like"/>
    <property type="match status" value="1"/>
</dbReference>
<keyword evidence="1" id="KW-0378">Hydrolase</keyword>
<evidence type="ECO:0000313" key="1">
    <source>
        <dbReference type="EMBL" id="MDV5169765.1"/>
    </source>
</evidence>
<comment type="caution">
    <text evidence="1">The sequence shown here is derived from an EMBL/GenBank/DDBJ whole genome shotgun (WGS) entry which is preliminary data.</text>
</comment>
<dbReference type="Proteomes" id="UP001186452">
    <property type="component" value="Unassembled WGS sequence"/>
</dbReference>
<dbReference type="Gene3D" id="3.40.50.1000">
    <property type="entry name" value="HAD superfamily/HAD-like"/>
    <property type="match status" value="1"/>
</dbReference>
<dbReference type="InterPro" id="IPR023198">
    <property type="entry name" value="PGP-like_dom2"/>
</dbReference>
<dbReference type="RefSeq" id="WP_317522522.1">
    <property type="nucleotide sequence ID" value="NZ_JAWJZI010000004.1"/>
</dbReference>
<reference evidence="1 2" key="1">
    <citation type="submission" date="2023-10" db="EMBL/GenBank/DDBJ databases">
        <title>Marine bacteria isolated from horseshoe crab.</title>
        <authorList>
            <person name="Cheng T.H."/>
        </authorList>
    </citation>
    <scope>NUCLEOTIDE SEQUENCE [LARGE SCALE GENOMIC DNA]</scope>
    <source>
        <strain evidence="1 2">HSC6</strain>
    </source>
</reference>
<dbReference type="Gene3D" id="1.10.150.240">
    <property type="entry name" value="Putative phosphatase, domain 2"/>
    <property type="match status" value="1"/>
</dbReference>
<dbReference type="PANTHER" id="PTHR43481">
    <property type="entry name" value="FRUCTOSE-1-PHOSPHATE PHOSPHATASE"/>
    <property type="match status" value="1"/>
</dbReference>